<evidence type="ECO:0000313" key="1">
    <source>
        <dbReference type="EMBL" id="KAF3582758.1"/>
    </source>
</evidence>
<dbReference type="EMBL" id="QGKV02000649">
    <property type="protein sequence ID" value="KAF3582758.1"/>
    <property type="molecule type" value="Genomic_DNA"/>
</dbReference>
<dbReference type="Proteomes" id="UP000266723">
    <property type="component" value="Unassembled WGS sequence"/>
</dbReference>
<protein>
    <submittedName>
        <fullName evidence="1">Uncharacterized protein</fullName>
    </submittedName>
</protein>
<gene>
    <name evidence="1" type="ORF">DY000_02032002</name>
</gene>
<keyword evidence="2" id="KW-1185">Reference proteome</keyword>
<sequence>MKSQRRLRKIWFFLELQLLRINSKMGRQGGDCCQYWVLIYGNLLLIFPPETSILTHSLTPPVVHSVRGFCVWDCGVPWHDFVSCEEFQILPVDERYPDHCITWLEYREGQHSCTCDTFNSMPRVMDAYSEQERSQLALIQRFLVGDWILKHETFFVSGSVVDGREMTVQFHETFLYISLFHSPNLPVSRTTHPQPSSSESDGGGAKAMVEAAADSSLVKHCVGFTSSPPPQEQGKEKQWCDIAAFPDQAWCGGEVVVVRWRCEHHGRRRLKKNVVWWPY</sequence>
<reference evidence="1 2" key="1">
    <citation type="journal article" date="2020" name="BMC Genomics">
        <title>Intraspecific diversification of the crop wild relative Brassica cretica Lam. using demographic model selection.</title>
        <authorList>
            <person name="Kioukis A."/>
            <person name="Michalopoulou V.A."/>
            <person name="Briers L."/>
            <person name="Pirintsos S."/>
            <person name="Studholme D.J."/>
            <person name="Pavlidis P."/>
            <person name="Sarris P.F."/>
        </authorList>
    </citation>
    <scope>NUCLEOTIDE SEQUENCE [LARGE SCALE GENOMIC DNA]</scope>
    <source>
        <strain evidence="2">cv. PFS-1207/04</strain>
    </source>
</reference>
<organism evidence="1 2">
    <name type="scientific">Brassica cretica</name>
    <name type="common">Mustard</name>
    <dbReference type="NCBI Taxonomy" id="69181"/>
    <lineage>
        <taxon>Eukaryota</taxon>
        <taxon>Viridiplantae</taxon>
        <taxon>Streptophyta</taxon>
        <taxon>Embryophyta</taxon>
        <taxon>Tracheophyta</taxon>
        <taxon>Spermatophyta</taxon>
        <taxon>Magnoliopsida</taxon>
        <taxon>eudicotyledons</taxon>
        <taxon>Gunneridae</taxon>
        <taxon>Pentapetalae</taxon>
        <taxon>rosids</taxon>
        <taxon>malvids</taxon>
        <taxon>Brassicales</taxon>
        <taxon>Brassicaceae</taxon>
        <taxon>Brassiceae</taxon>
        <taxon>Brassica</taxon>
    </lineage>
</organism>
<proteinExistence type="predicted"/>
<name>A0ABQ7DXE2_BRACR</name>
<comment type="caution">
    <text evidence="1">The sequence shown here is derived from an EMBL/GenBank/DDBJ whole genome shotgun (WGS) entry which is preliminary data.</text>
</comment>
<accession>A0ABQ7DXE2</accession>
<evidence type="ECO:0000313" key="2">
    <source>
        <dbReference type="Proteomes" id="UP000266723"/>
    </source>
</evidence>